<dbReference type="SMR" id="A0A0H2YV83"/>
<feature type="coiled-coil region" evidence="8">
    <location>
        <begin position="1014"/>
        <end position="1045"/>
    </location>
</feature>
<evidence type="ECO:0007829" key="16">
    <source>
        <dbReference type="PDB" id="6PWI"/>
    </source>
</evidence>
<dbReference type="GO" id="GO:1901135">
    <property type="term" value="P:carbohydrate derivative metabolic process"/>
    <property type="evidence" value="ECO:0007669"/>
    <property type="project" value="UniProtKB-ARBA"/>
</dbReference>
<feature type="active site" description="Proton donor" evidence="7">
    <location>
        <position position="311"/>
    </location>
</feature>
<dbReference type="InterPro" id="IPR051822">
    <property type="entry name" value="Glycosyl_Hydrolase_84"/>
</dbReference>
<dbReference type="Gene3D" id="1.20.1270.90">
    <property type="entry name" value="AF1782-like"/>
    <property type="match status" value="1"/>
</dbReference>
<evidence type="ECO:0000256" key="9">
    <source>
        <dbReference type="SAM" id="MobiDB-lite"/>
    </source>
</evidence>
<dbReference type="RefSeq" id="WP_011590733.1">
    <property type="nucleotide sequence ID" value="NC_008261.1"/>
</dbReference>
<evidence type="ECO:0000256" key="10">
    <source>
        <dbReference type="SAM" id="Phobius"/>
    </source>
</evidence>
<feature type="domain" description="Gram-positive cocci surface proteins LPxTG" evidence="12">
    <location>
        <begin position="1141"/>
        <end position="1172"/>
    </location>
</feature>
<evidence type="ECO:0000256" key="3">
    <source>
        <dbReference type="ARBA" id="ARBA00022729"/>
    </source>
</evidence>
<keyword evidence="8" id="KW-0175">Coiled coil</keyword>
<keyword evidence="1" id="KW-0134">Cell wall</keyword>
<dbReference type="SUPFAM" id="SSF140657">
    <property type="entry name" value="Hyaluronidase post-catalytic domain-like"/>
    <property type="match status" value="1"/>
</dbReference>
<keyword evidence="3" id="KW-0732">Signal</keyword>
<evidence type="ECO:0000256" key="5">
    <source>
        <dbReference type="ARBA" id="ARBA00023088"/>
    </source>
</evidence>
<dbReference type="PROSITE" id="PS50022">
    <property type="entry name" value="FA58C_3"/>
    <property type="match status" value="1"/>
</dbReference>
<dbReference type="KEGG" id="cpf:CPF_1487"/>
<keyword evidence="5" id="KW-0572">Peptidoglycan-anchor</keyword>
<keyword evidence="15" id="KW-1185">Reference proteome</keyword>
<dbReference type="SUPFAM" id="SSF49785">
    <property type="entry name" value="Galactose-binding domain-like"/>
    <property type="match status" value="1"/>
</dbReference>
<evidence type="ECO:0000313" key="15">
    <source>
        <dbReference type="Proteomes" id="UP000001823"/>
    </source>
</evidence>
<organism evidence="14 15">
    <name type="scientific">Clostridium perfringens (strain ATCC 13124 / DSM 756 / JCM 1290 / NCIMB 6125 / NCTC 8237 / Type A)</name>
    <dbReference type="NCBI Taxonomy" id="195103"/>
    <lineage>
        <taxon>Bacteria</taxon>
        <taxon>Bacillati</taxon>
        <taxon>Bacillota</taxon>
        <taxon>Clostridia</taxon>
        <taxon>Eubacteriales</taxon>
        <taxon>Clostridiaceae</taxon>
        <taxon>Clostridium</taxon>
    </lineage>
</organism>
<comment type="similarity">
    <text evidence="7">Belongs to the glycosyl hydrolase 84 family.</text>
</comment>
<dbReference type="Gene3D" id="3.20.20.80">
    <property type="entry name" value="Glycosidases"/>
    <property type="match status" value="1"/>
</dbReference>
<evidence type="ECO:0000256" key="8">
    <source>
        <dbReference type="SAM" id="Coils"/>
    </source>
</evidence>
<keyword evidence="2" id="KW-0964">Secreted</keyword>
<dbReference type="Gene3D" id="3.30.379.10">
    <property type="entry name" value="Chitobiase/beta-hexosaminidase domain 2-like"/>
    <property type="match status" value="1"/>
</dbReference>
<evidence type="ECO:0000259" key="12">
    <source>
        <dbReference type="PROSITE" id="PS50847"/>
    </source>
</evidence>
<dbReference type="HOGENOM" id="CLU_001501_1_1_9"/>
<dbReference type="InterPro" id="IPR000421">
    <property type="entry name" value="FA58C"/>
</dbReference>
<feature type="region of interest" description="Disordered" evidence="9">
    <location>
        <begin position="1086"/>
        <end position="1148"/>
    </location>
</feature>
<dbReference type="InterPro" id="IPR008979">
    <property type="entry name" value="Galactose-bd-like_sf"/>
</dbReference>
<keyword evidence="10" id="KW-0812">Transmembrane</keyword>
<dbReference type="InterPro" id="IPR029018">
    <property type="entry name" value="Hex-like_dom2"/>
</dbReference>
<dbReference type="PROSITE" id="PS52009">
    <property type="entry name" value="GH84"/>
    <property type="match status" value="1"/>
</dbReference>
<protein>
    <submittedName>
        <fullName evidence="14">Hyaluronoglucosaminidase</fullName>
    </submittedName>
</protein>
<dbReference type="InterPro" id="IPR015882">
    <property type="entry name" value="HEX_bac_N"/>
</dbReference>
<dbReference type="Pfam" id="PF02838">
    <property type="entry name" value="Glyco_hydro_20b"/>
    <property type="match status" value="1"/>
</dbReference>
<dbReference type="NCBIfam" id="TIGR01167">
    <property type="entry name" value="LPXTG_anchor"/>
    <property type="match status" value="1"/>
</dbReference>
<dbReference type="InterPro" id="IPR019931">
    <property type="entry name" value="LPXTG_anchor"/>
</dbReference>
<dbReference type="eggNOG" id="COG3525">
    <property type="taxonomic scope" value="Bacteria"/>
</dbReference>
<dbReference type="GO" id="GO:0005975">
    <property type="term" value="P:carbohydrate metabolic process"/>
    <property type="evidence" value="ECO:0007669"/>
    <property type="project" value="UniProtKB-ARBA"/>
</dbReference>
<feature type="domain" description="GH84" evidence="13">
    <location>
        <begin position="190"/>
        <end position="459"/>
    </location>
</feature>
<dbReference type="Proteomes" id="UP000001823">
    <property type="component" value="Chromosome"/>
</dbReference>
<dbReference type="InterPro" id="IPR011496">
    <property type="entry name" value="O-GlcNAcase_cat"/>
</dbReference>
<evidence type="ECO:0000259" key="13">
    <source>
        <dbReference type="PROSITE" id="PS52009"/>
    </source>
</evidence>
<keyword evidence="10" id="KW-1133">Transmembrane helix</keyword>
<dbReference type="PANTHER" id="PTHR13170:SF16">
    <property type="entry name" value="PROTEIN O-GLCNACASE"/>
    <property type="match status" value="1"/>
</dbReference>
<dbReference type="STRING" id="195103.CPF_1487"/>
<dbReference type="Gene3D" id="2.60.120.260">
    <property type="entry name" value="Galactose-binding domain-like"/>
    <property type="match status" value="1"/>
</dbReference>
<dbReference type="PANTHER" id="PTHR13170">
    <property type="entry name" value="O-GLCNACASE"/>
    <property type="match status" value="1"/>
</dbReference>
<dbReference type="Pfam" id="PF00746">
    <property type="entry name" value="Gram_pos_anchor"/>
    <property type="match status" value="1"/>
</dbReference>
<dbReference type="SUPFAM" id="SSF51445">
    <property type="entry name" value="(Trans)glycosidases"/>
    <property type="match status" value="1"/>
</dbReference>
<keyword evidence="6 7" id="KW-0326">Glycosidase</keyword>
<gene>
    <name evidence="14" type="ordered locus">CPF_1487</name>
</gene>
<feature type="transmembrane region" description="Helical" evidence="10">
    <location>
        <begin position="1151"/>
        <end position="1167"/>
    </location>
</feature>
<evidence type="ECO:0000256" key="7">
    <source>
        <dbReference type="PROSITE-ProRule" id="PRU01353"/>
    </source>
</evidence>
<dbReference type="PaxDb" id="195103-CPF_1487"/>
<dbReference type="InterPro" id="IPR017853">
    <property type="entry name" value="GH"/>
</dbReference>
<dbReference type="Pfam" id="PF00754">
    <property type="entry name" value="F5_F8_type_C"/>
    <property type="match status" value="1"/>
</dbReference>
<dbReference type="Gene3D" id="1.20.58.460">
    <property type="entry name" value="Hyaluronidase post-catalytic domain-like"/>
    <property type="match status" value="1"/>
</dbReference>
<reference evidence="16" key="2">
    <citation type="journal article" date="2019" name="Glycobiology">
        <title>Structural and functional analysis of four family 84 glycoside hydrolases from the opportunistic pathogen Clostridium perfringens.</title>
        <authorList>
            <person name="Pluvinage B."/>
            <person name="Massel P.M."/>
            <person name="Burak K."/>
            <person name="Boraston A.B."/>
        </authorList>
    </citation>
    <scope>X-RAY CRYSTALLOGRAPHY (2.65 ANGSTROMS) OF 36-639</scope>
</reference>
<sequence length="1172" mass="132786">MGKKGNKLIEFVSKIMAFVMAVTLLSSLPVQNVLANGSKETKGDEYEIYPIPQSIKYDNSIVTLGTDANVVFEEGIDEATKNRLLEVLSIKGINHEESNEIKEDKTNFLIGINNSEGVVDKYFTDNNLVNDSHFENHDAHVVSVKGNVIAVLGKNTDSAFYGITSLKAIFNQLEGNELKELLIEDYSDGQWRGFIEGYYGIPWSNENRKDLMKFGGDFKMNSYIFAPKDDQYHSLKWREPYPAEKLAEIKEMVDVGIATKNKFIWTIHPFLKDGMNFGSEESYKADLEKIIAKFEQLYSVGVRQFGVLADDAEGEANNQVKLMEDLEKWRLQKGDVYEFIFVPKVYTKESAGGDVNNEYLKTIGTMPETIDIMWTGDVILGYVTQETFEFFEEAVGRQAFMWLNWPVNDINNKRLLMGKGEMLDPTVTNFKGIVTNPMQEAQASKVALFAIADYGWNRADFDMDKSWKDSFKYIEPDASEELYTFAKHMSDPAPNWHGLSLEESEELRPVIEEFTRRLWEKESVLDYSKVILDEYQEILDATNNFATKSKNELLKSEIKGWVDSLRDLAESTIAYINSAVAFEKGNYEEAMKYYVLGEEEYTASRSHRTPVINGQSRPEPGTRHLIPFIKDLSKIIGDNIDQVINPDTTKLTLRPYTNMSPLYWGHVQNIADGDNTRYSCMWIRNSAKEGDYVAVELNEVTKVNSITFEQGQDEGDAFNYGKFQYSMDGENWTDVDGVDYGPKMHKIVVEGLDITAKYLRFIPTKEILNNWIAVREFSVNKKDENNMKVNAYTNVEALAKNEVSISEEKATLSDLNDVTLSKGEYVGIKLNKLREVTNIVSDLTNKDNLTLETSINGVEWVEAKTLSETINARYVRIINNTDKDVTFNLNKLEAEYSNNDVNFDIRPTAEAKFEPKNLIDGKLNTAFKPLESAPKSGQLTYRISDKTDIKKFTIVQNPNTISNAIVSVRNENGWKEIGSLGKSFNEFNTEDFENVFEIKVEWDGFAPTIYEIGLSTIKEEVQVDKSKLEEAIKEVEKLKEEDYTKDSWSNLIEKLNLAKEVLSKEDATQDEVDNAIKALNEALNGLVKKEETEGPVDPDKPEGPIDPDKPVDPENPDNTEKPENPEGTDKPETPDKPEGNLPNTGGASSSIFLQLGVVMMASGAFVLKRKKR</sequence>
<dbReference type="PROSITE" id="PS50847">
    <property type="entry name" value="GRAM_POS_ANCHORING"/>
    <property type="match status" value="1"/>
</dbReference>
<evidence type="ECO:0000259" key="11">
    <source>
        <dbReference type="PROSITE" id="PS50022"/>
    </source>
</evidence>
<keyword evidence="16" id="KW-0002">3D-structure</keyword>
<accession>A0A0H2YV83</accession>
<dbReference type="EMBL" id="CP000246">
    <property type="protein sequence ID" value="ABG84775.1"/>
    <property type="molecule type" value="Genomic_DNA"/>
</dbReference>
<dbReference type="PDBsum" id="6PWI"/>
<dbReference type="GO" id="GO:0015929">
    <property type="term" value="F:hexosaminidase activity"/>
    <property type="evidence" value="ECO:0007669"/>
    <property type="project" value="UniProtKB-ARBA"/>
</dbReference>
<keyword evidence="10" id="KW-0472">Membrane</keyword>
<dbReference type="PDB" id="6PWI">
    <property type="method" value="X-ray"/>
    <property type="resolution" value="2.65 A"/>
    <property type="chains" value="A/B=36-639"/>
</dbReference>
<feature type="domain" description="F5/8 type C" evidence="11">
    <location>
        <begin position="682"/>
        <end position="784"/>
    </location>
</feature>
<dbReference type="SUPFAM" id="SSF55545">
    <property type="entry name" value="beta-N-acetylhexosaminidase-like domain"/>
    <property type="match status" value="1"/>
</dbReference>
<evidence type="ECO:0000256" key="2">
    <source>
        <dbReference type="ARBA" id="ARBA00022525"/>
    </source>
</evidence>
<reference evidence="14 15" key="1">
    <citation type="journal article" date="2006" name="Genome Res.">
        <title>Skewed genomic variability in strains of the toxigenic bacterial pathogen, Clostridium perfringens.</title>
        <authorList>
            <person name="Myers G.S."/>
            <person name="Rasko D.A."/>
            <person name="Cheung J.K."/>
            <person name="Ravel J."/>
            <person name="Seshadri R."/>
            <person name="Deboy R.T."/>
            <person name="Ren Q."/>
            <person name="Varga J."/>
            <person name="Awad M.M."/>
            <person name="Brinkac L.M."/>
            <person name="Daugherty S.C."/>
            <person name="Haft D.H."/>
            <person name="Dodson R.J."/>
            <person name="Madupu R."/>
            <person name="Nelson W.C."/>
            <person name="Rosovitz M.J."/>
            <person name="Sullivan S.A."/>
            <person name="Khouri H."/>
            <person name="Dimitrov G.I."/>
            <person name="Watkins K.L."/>
            <person name="Mulligan S."/>
            <person name="Benton J."/>
            <person name="Radune D."/>
            <person name="Fisher D.J."/>
            <person name="Atkins H.S."/>
            <person name="Hiscox T."/>
            <person name="Jost B.H."/>
            <person name="Billington S.J."/>
            <person name="Songer J.G."/>
            <person name="McClane B.A."/>
            <person name="Titball R.W."/>
            <person name="Rood J.I."/>
            <person name="Melville S.B."/>
            <person name="Paulsen I.T."/>
        </authorList>
    </citation>
    <scope>NUCLEOTIDE SEQUENCE [LARGE SCALE GENOMIC DNA]</scope>
    <source>
        <strain evidence="15">ATCC 13124 / DSM 756 / JCM 1290 / NCIMB 6125 / NCTC 8237 / S 107 / Type A</strain>
    </source>
</reference>
<dbReference type="AlphaFoldDB" id="A0A0H2YV83"/>
<proteinExistence type="evidence at protein level"/>
<feature type="compositionally biased region" description="Basic and acidic residues" evidence="9">
    <location>
        <begin position="1087"/>
        <end position="1138"/>
    </location>
</feature>
<keyword evidence="4 7" id="KW-0378">Hydrolase</keyword>
<evidence type="ECO:0000256" key="6">
    <source>
        <dbReference type="ARBA" id="ARBA00023295"/>
    </source>
</evidence>
<dbReference type="Pfam" id="PF07555">
    <property type="entry name" value="NAGidase"/>
    <property type="match status" value="1"/>
</dbReference>
<evidence type="ECO:0000256" key="4">
    <source>
        <dbReference type="ARBA" id="ARBA00022801"/>
    </source>
</evidence>
<name>A0A0H2YV83_CLOP1</name>
<evidence type="ECO:0000313" key="14">
    <source>
        <dbReference type="EMBL" id="ABG84775.1"/>
    </source>
</evidence>
<evidence type="ECO:0000256" key="1">
    <source>
        <dbReference type="ARBA" id="ARBA00022512"/>
    </source>
</evidence>
<dbReference type="Pfam" id="PF07554">
    <property type="entry name" value="FIVAR"/>
    <property type="match status" value="1"/>
</dbReference>